<dbReference type="OrthoDB" id="5521772at2"/>
<sequence>MRRRPLARSLILGASLALSLHPRPAAATGLNVEQVRLHPDKDGFNGGVQLGVDFSAGNTNRLDLRSSASLAYRNGRHVAFLLGSGQYSTRTAPSDELSLLLRPESRFVNKANAHLRYNYELLSWLTPEVFTQLERNEFLLLESRVLLGLGPRFVPVNNGEFTFAIGTDYMFEYEALDPARVLRPLPAQTVVHRWSSYLSLVYAANDRLSMSSTTYVQPRFDMFADLRLMSESMLDVTLVEPISVRLTLRLRWDSDPSTFCSDPVGLAGCPAGRELKLRELDVGVENSISISF</sequence>
<dbReference type="Proteomes" id="UP000238823">
    <property type="component" value="Unassembled WGS sequence"/>
</dbReference>
<dbReference type="Pfam" id="PF04338">
    <property type="entry name" value="DUF481"/>
    <property type="match status" value="1"/>
</dbReference>
<gene>
    <name evidence="2" type="ORF">ENSA7_28530</name>
</gene>
<evidence type="ECO:0000313" key="2">
    <source>
        <dbReference type="EMBL" id="PRQ07460.1"/>
    </source>
</evidence>
<reference evidence="2 3" key="1">
    <citation type="submission" date="2018-03" db="EMBL/GenBank/DDBJ databases">
        <title>Draft Genome Sequences of the Obligatory Marine Myxobacteria Enhygromyxa salina SWB007.</title>
        <authorList>
            <person name="Poehlein A."/>
            <person name="Moghaddam J.A."/>
            <person name="Harms H."/>
            <person name="Alanjari M."/>
            <person name="Koenig G.M."/>
            <person name="Daniel R."/>
            <person name="Schaeberle T.F."/>
        </authorList>
    </citation>
    <scope>NUCLEOTIDE SEQUENCE [LARGE SCALE GENOMIC DNA]</scope>
    <source>
        <strain evidence="2 3">SWB007</strain>
    </source>
</reference>
<keyword evidence="1" id="KW-0732">Signal</keyword>
<feature type="signal peptide" evidence="1">
    <location>
        <begin position="1"/>
        <end position="27"/>
    </location>
</feature>
<dbReference type="RefSeq" id="WP_106089865.1">
    <property type="nucleotide sequence ID" value="NZ_PVNL01000054.1"/>
</dbReference>
<organism evidence="2 3">
    <name type="scientific">Enhygromyxa salina</name>
    <dbReference type="NCBI Taxonomy" id="215803"/>
    <lineage>
        <taxon>Bacteria</taxon>
        <taxon>Pseudomonadati</taxon>
        <taxon>Myxococcota</taxon>
        <taxon>Polyangia</taxon>
        <taxon>Nannocystales</taxon>
        <taxon>Nannocystaceae</taxon>
        <taxon>Enhygromyxa</taxon>
    </lineage>
</organism>
<accession>A0A2S9YQV2</accession>
<evidence type="ECO:0000256" key="1">
    <source>
        <dbReference type="SAM" id="SignalP"/>
    </source>
</evidence>
<comment type="caution">
    <text evidence="2">The sequence shown here is derived from an EMBL/GenBank/DDBJ whole genome shotgun (WGS) entry which is preliminary data.</text>
</comment>
<dbReference type="EMBL" id="PVNL01000054">
    <property type="protein sequence ID" value="PRQ07460.1"/>
    <property type="molecule type" value="Genomic_DNA"/>
</dbReference>
<dbReference type="AlphaFoldDB" id="A0A2S9YQV2"/>
<dbReference type="InterPro" id="IPR007433">
    <property type="entry name" value="DUF481"/>
</dbReference>
<evidence type="ECO:0008006" key="4">
    <source>
        <dbReference type="Google" id="ProtNLM"/>
    </source>
</evidence>
<protein>
    <recommendedName>
        <fullName evidence="4">DUF481 domain-containing protein</fullName>
    </recommendedName>
</protein>
<proteinExistence type="predicted"/>
<feature type="chain" id="PRO_5015654880" description="DUF481 domain-containing protein" evidence="1">
    <location>
        <begin position="28"/>
        <end position="292"/>
    </location>
</feature>
<name>A0A2S9YQV2_9BACT</name>
<evidence type="ECO:0000313" key="3">
    <source>
        <dbReference type="Proteomes" id="UP000238823"/>
    </source>
</evidence>